<dbReference type="SUPFAM" id="SSF46565">
    <property type="entry name" value="Chaperone J-domain"/>
    <property type="match status" value="1"/>
</dbReference>
<evidence type="ECO:0000256" key="3">
    <source>
        <dbReference type="SAM" id="Phobius"/>
    </source>
</evidence>
<feature type="compositionally biased region" description="Polar residues" evidence="2">
    <location>
        <begin position="96"/>
        <end position="106"/>
    </location>
</feature>
<feature type="region of interest" description="Disordered" evidence="2">
    <location>
        <begin position="212"/>
        <end position="232"/>
    </location>
</feature>
<keyword evidence="1" id="KW-0175">Coiled coil</keyword>
<gene>
    <name evidence="4" type="ORF">J0M35_09890</name>
</gene>
<dbReference type="AlphaFoldDB" id="A0A8J7PHZ4"/>
<evidence type="ECO:0000313" key="4">
    <source>
        <dbReference type="EMBL" id="MBN8660663.1"/>
    </source>
</evidence>
<evidence type="ECO:0000256" key="1">
    <source>
        <dbReference type="SAM" id="Coils"/>
    </source>
</evidence>
<feature type="compositionally biased region" description="Low complexity" evidence="2">
    <location>
        <begin position="107"/>
        <end position="133"/>
    </location>
</feature>
<dbReference type="EMBL" id="JAFLCK010000012">
    <property type="protein sequence ID" value="MBN8660663.1"/>
    <property type="molecule type" value="Genomic_DNA"/>
</dbReference>
<sequence length="374" mass="40125">MQPNHIHKALAAIDLEPGASWEEIVARHKVLVRFWHSDKARVEDRQIADKEMARFNNARDVLKEHYQSNEHHGGAGCLCKPLSEGSAAGAAASDKTYGSQTNSGKTSASQSQTSQGQSHASQSHSQRASSHESAAGDKNATADKSAAAKNSGTEPDKAGKVSRFYSRLSAENKVAVNVLAFFVVIILVGGSLRILFTLAPKPIEMALPAATRPPVPVNASESTDTSEPANTSVSVDATVDATVANPAKQPVQSLSPRDQPLLGSSGGQADGQSDGQKALERTKALSAVDRFEKAVKKNEANLAELDNEISSQGNTPFRLRQLNDFRAERLRQLDADRASLKEARRVLEDISTGGVGGENVEALELLNRHERRRN</sequence>
<dbReference type="Proteomes" id="UP000664277">
    <property type="component" value="Unassembled WGS sequence"/>
</dbReference>
<keyword evidence="3" id="KW-1133">Transmembrane helix</keyword>
<reference evidence="4" key="1">
    <citation type="submission" date="2021-02" db="EMBL/GenBank/DDBJ databases">
        <title>Genome-Resolved Metagenomics of a Microbial Community Performing Photosynthetic Biological Nutrient Removal.</title>
        <authorList>
            <person name="Mcdaniel E.A."/>
        </authorList>
    </citation>
    <scope>NUCLEOTIDE SEQUENCE</scope>
    <source>
        <strain evidence="4">UWPOB_OBS1</strain>
    </source>
</reference>
<evidence type="ECO:0008006" key="6">
    <source>
        <dbReference type="Google" id="ProtNLM"/>
    </source>
</evidence>
<dbReference type="InterPro" id="IPR036869">
    <property type="entry name" value="J_dom_sf"/>
</dbReference>
<feature type="region of interest" description="Disordered" evidence="2">
    <location>
        <begin position="90"/>
        <end position="159"/>
    </location>
</feature>
<proteinExistence type="predicted"/>
<protein>
    <recommendedName>
        <fullName evidence="6">J domain-containing protein</fullName>
    </recommendedName>
</protein>
<feature type="compositionally biased region" description="Polar residues" evidence="2">
    <location>
        <begin position="219"/>
        <end position="230"/>
    </location>
</feature>
<feature type="region of interest" description="Disordered" evidence="2">
    <location>
        <begin position="245"/>
        <end position="278"/>
    </location>
</feature>
<feature type="transmembrane region" description="Helical" evidence="3">
    <location>
        <begin position="174"/>
        <end position="196"/>
    </location>
</feature>
<accession>A0A8J7PHZ4</accession>
<name>A0A8J7PHZ4_9BACT</name>
<keyword evidence="3" id="KW-0812">Transmembrane</keyword>
<feature type="coiled-coil region" evidence="1">
    <location>
        <begin position="288"/>
        <end position="350"/>
    </location>
</feature>
<evidence type="ECO:0000313" key="5">
    <source>
        <dbReference type="Proteomes" id="UP000664277"/>
    </source>
</evidence>
<organism evidence="4 5">
    <name type="scientific">Candidatus Obscuribacter phosphatis</name>
    <dbReference type="NCBI Taxonomy" id="1906157"/>
    <lineage>
        <taxon>Bacteria</taxon>
        <taxon>Bacillati</taxon>
        <taxon>Candidatus Melainabacteria</taxon>
        <taxon>Candidatus Obscuribacterales</taxon>
        <taxon>Candidatus Obscuribacteraceae</taxon>
        <taxon>Candidatus Obscuribacter</taxon>
    </lineage>
</organism>
<comment type="caution">
    <text evidence="4">The sequence shown here is derived from an EMBL/GenBank/DDBJ whole genome shotgun (WGS) entry which is preliminary data.</text>
</comment>
<evidence type="ECO:0000256" key="2">
    <source>
        <dbReference type="SAM" id="MobiDB-lite"/>
    </source>
</evidence>
<keyword evidence="3" id="KW-0472">Membrane</keyword>